<evidence type="ECO:0000313" key="2">
    <source>
        <dbReference type="EMBL" id="TDD58777.1"/>
    </source>
</evidence>
<comment type="caution">
    <text evidence="2">The sequence shown here is derived from an EMBL/GenBank/DDBJ whole genome shotgun (WGS) entry which is preliminary data.</text>
</comment>
<dbReference type="EMBL" id="SMKX01000046">
    <property type="protein sequence ID" value="TDD58777.1"/>
    <property type="molecule type" value="Genomic_DNA"/>
</dbReference>
<dbReference type="Gene3D" id="1.20.120.450">
    <property type="entry name" value="dinb family like domain"/>
    <property type="match status" value="1"/>
</dbReference>
<sequence>MAEDLVDQDFRGGLVREVNFRDARFERVGFRGATMRGVEFNDAQIDGDVEGLVINGVEVWPLIEAELDRRDPERVKMRPKDADGVRTAWDVVERLWAGTVERARQLPEEKLHVRVDGEWSFIQTLRHLVYATEVWIYRVVQGEPEPWHALSLPYDGAKPHPRLPWDLDVQPSLDEVLAIRHDRMTRVRQYVDQLTDAEFNSQTTPVEGPSWPPADAYDVKMCLEILLNEEWQHRLYAERDLQLL</sequence>
<dbReference type="InterPro" id="IPR034660">
    <property type="entry name" value="DinB/YfiT-like"/>
</dbReference>
<keyword evidence="3" id="KW-1185">Reference proteome</keyword>
<feature type="domain" description="DinB-like" evidence="1">
    <location>
        <begin position="93"/>
        <end position="236"/>
    </location>
</feature>
<organism evidence="2 3">
    <name type="scientific">Kribbella antibiotica</name>
    <dbReference type="NCBI Taxonomy" id="190195"/>
    <lineage>
        <taxon>Bacteria</taxon>
        <taxon>Bacillati</taxon>
        <taxon>Actinomycetota</taxon>
        <taxon>Actinomycetes</taxon>
        <taxon>Propionibacteriales</taxon>
        <taxon>Kribbellaceae</taxon>
        <taxon>Kribbella</taxon>
    </lineage>
</organism>
<dbReference type="RefSeq" id="WP_132168726.1">
    <property type="nucleotide sequence ID" value="NZ_SMKX01000046.1"/>
</dbReference>
<name>A0A4V2YPM7_9ACTN</name>
<dbReference type="Gene3D" id="2.160.20.80">
    <property type="entry name" value="E3 ubiquitin-protein ligase SopA"/>
    <property type="match status" value="1"/>
</dbReference>
<evidence type="ECO:0000259" key="1">
    <source>
        <dbReference type="Pfam" id="PF12867"/>
    </source>
</evidence>
<accession>A0A4V2YPM7</accession>
<evidence type="ECO:0000313" key="3">
    <source>
        <dbReference type="Proteomes" id="UP000295124"/>
    </source>
</evidence>
<gene>
    <name evidence="2" type="ORF">E1263_17860</name>
</gene>
<dbReference type="Pfam" id="PF12867">
    <property type="entry name" value="DinB_2"/>
    <property type="match status" value="1"/>
</dbReference>
<dbReference type="SUPFAM" id="SSF141571">
    <property type="entry name" value="Pentapeptide repeat-like"/>
    <property type="match status" value="1"/>
</dbReference>
<protein>
    <submittedName>
        <fullName evidence="2">DUF664 domain-containing protein</fullName>
    </submittedName>
</protein>
<reference evidence="2 3" key="1">
    <citation type="submission" date="2019-03" db="EMBL/GenBank/DDBJ databases">
        <title>Draft genome sequences of novel Actinobacteria.</title>
        <authorList>
            <person name="Sahin N."/>
            <person name="Ay H."/>
            <person name="Saygin H."/>
        </authorList>
    </citation>
    <scope>NUCLEOTIDE SEQUENCE [LARGE SCALE GENOMIC DNA]</scope>
    <source>
        <strain evidence="2 3">JCM 13523</strain>
    </source>
</reference>
<dbReference type="AlphaFoldDB" id="A0A4V2YPM7"/>
<dbReference type="OrthoDB" id="3542438at2"/>
<dbReference type="SUPFAM" id="SSF109854">
    <property type="entry name" value="DinB/YfiT-like putative metalloenzymes"/>
    <property type="match status" value="1"/>
</dbReference>
<dbReference type="InterPro" id="IPR024775">
    <property type="entry name" value="DinB-like"/>
</dbReference>
<dbReference type="Proteomes" id="UP000295124">
    <property type="component" value="Unassembled WGS sequence"/>
</dbReference>
<proteinExistence type="predicted"/>